<feature type="domain" description="AB hydrolase-1" evidence="3">
    <location>
        <begin position="25"/>
        <end position="266"/>
    </location>
</feature>
<dbReference type="Gene3D" id="3.40.50.1820">
    <property type="entry name" value="alpha/beta hydrolase"/>
    <property type="match status" value="1"/>
</dbReference>
<comment type="caution">
    <text evidence="4">The sequence shown here is derived from an EMBL/GenBank/DDBJ whole genome shotgun (WGS) entry which is preliminary data.</text>
</comment>
<dbReference type="RefSeq" id="WP_205382570.1">
    <property type="nucleotide sequence ID" value="NZ_JAFFZS010000005.1"/>
</dbReference>
<gene>
    <name evidence="4" type="ORF">JS756_09535</name>
</gene>
<evidence type="ECO:0000313" key="4">
    <source>
        <dbReference type="EMBL" id="MBN0044348.1"/>
    </source>
</evidence>
<dbReference type="InterPro" id="IPR000639">
    <property type="entry name" value="Epox_hydrolase-like"/>
</dbReference>
<proteinExistence type="predicted"/>
<dbReference type="InterPro" id="IPR000073">
    <property type="entry name" value="AB_hydrolase_1"/>
</dbReference>
<dbReference type="PRINTS" id="PR00412">
    <property type="entry name" value="EPOXHYDRLASE"/>
</dbReference>
<keyword evidence="1" id="KW-0560">Oxidoreductase</keyword>
<evidence type="ECO:0000256" key="1">
    <source>
        <dbReference type="ARBA" id="ARBA00022559"/>
    </source>
</evidence>
<protein>
    <submittedName>
        <fullName evidence="4">Alpha/beta hydrolase</fullName>
    </submittedName>
</protein>
<dbReference type="InterPro" id="IPR050471">
    <property type="entry name" value="AB_hydrolase"/>
</dbReference>
<dbReference type="PANTHER" id="PTHR43433">
    <property type="entry name" value="HYDROLASE, ALPHA/BETA FOLD FAMILY PROTEIN"/>
    <property type="match status" value="1"/>
</dbReference>
<organism evidence="4 5">
    <name type="scientific">Streptomyces actuosus</name>
    <dbReference type="NCBI Taxonomy" id="1885"/>
    <lineage>
        <taxon>Bacteria</taxon>
        <taxon>Bacillati</taxon>
        <taxon>Actinomycetota</taxon>
        <taxon>Actinomycetes</taxon>
        <taxon>Kitasatosporales</taxon>
        <taxon>Streptomycetaceae</taxon>
        <taxon>Streptomyces</taxon>
    </lineage>
</organism>
<accession>A0ABS2VML3</accession>
<dbReference type="Proteomes" id="UP000788262">
    <property type="component" value="Unassembled WGS sequence"/>
</dbReference>
<dbReference type="PANTHER" id="PTHR43433:SF5">
    <property type="entry name" value="AB HYDROLASE-1 DOMAIN-CONTAINING PROTEIN"/>
    <property type="match status" value="1"/>
</dbReference>
<dbReference type="Pfam" id="PF00561">
    <property type="entry name" value="Abhydrolase_1"/>
    <property type="match status" value="1"/>
</dbReference>
<dbReference type="GO" id="GO:0016787">
    <property type="term" value="F:hydrolase activity"/>
    <property type="evidence" value="ECO:0007669"/>
    <property type="project" value="UniProtKB-KW"/>
</dbReference>
<dbReference type="EMBL" id="JAFFZS010000005">
    <property type="protein sequence ID" value="MBN0044348.1"/>
    <property type="molecule type" value="Genomic_DNA"/>
</dbReference>
<evidence type="ECO:0000259" key="3">
    <source>
        <dbReference type="Pfam" id="PF00561"/>
    </source>
</evidence>
<dbReference type="PRINTS" id="PR00111">
    <property type="entry name" value="ABHYDROLASE"/>
</dbReference>
<feature type="region of interest" description="Disordered" evidence="2">
    <location>
        <begin position="290"/>
        <end position="314"/>
    </location>
</feature>
<feature type="compositionally biased region" description="Basic and acidic residues" evidence="2">
    <location>
        <begin position="293"/>
        <end position="306"/>
    </location>
</feature>
<keyword evidence="4" id="KW-0378">Hydrolase</keyword>
<dbReference type="InterPro" id="IPR029058">
    <property type="entry name" value="AB_hydrolase_fold"/>
</dbReference>
<keyword evidence="5" id="KW-1185">Reference proteome</keyword>
<name>A0ABS2VML3_STRAS</name>
<evidence type="ECO:0000313" key="5">
    <source>
        <dbReference type="Proteomes" id="UP000788262"/>
    </source>
</evidence>
<keyword evidence="1" id="KW-0575">Peroxidase</keyword>
<dbReference type="SUPFAM" id="SSF53474">
    <property type="entry name" value="alpha/beta-Hydrolases"/>
    <property type="match status" value="1"/>
</dbReference>
<evidence type="ECO:0000256" key="2">
    <source>
        <dbReference type="SAM" id="MobiDB-lite"/>
    </source>
</evidence>
<reference evidence="4 5" key="1">
    <citation type="submission" date="2021-02" db="EMBL/GenBank/DDBJ databases">
        <title>Whole genome sequencing of Streptomyces actuosus VRA1.</title>
        <authorList>
            <person name="Sen G."/>
            <person name="Sen A."/>
        </authorList>
    </citation>
    <scope>NUCLEOTIDE SEQUENCE [LARGE SCALE GENOMIC DNA]</scope>
    <source>
        <strain evidence="4 5">VRA1</strain>
    </source>
</reference>
<sequence>MERPITTRNGLRLWTEEFGRRGDPAVLLVMGATVPGTVWPDELCRLLAAEGFRVVRYDHRDTGRSDRSAAAYEMSELAADAADVITGLGLEAAHVVGQSFGGVVAQLLALRAPERVRSLVLLSSSPDANGDVRLPPAGGLPGPRAPMLERAARLAEAPPRGPREELAAAVDGWRVLVGPGVPFDERYWSDLARRVRDRARQPDTSWRHLAALDRMPPLTGPLAGLDVPTLVVHGELDPVFPPEHGEELHRVIPGARLWRLARMGHIFPPHWSPAIGALITEHVRRSTLTRTACEGDRDAPPDDGPDRPSGTAAA</sequence>